<evidence type="ECO:0000256" key="1">
    <source>
        <dbReference type="ARBA" id="ARBA00022679"/>
    </source>
</evidence>
<keyword evidence="5" id="KW-1185">Reference proteome</keyword>
<dbReference type="AlphaFoldDB" id="A0A3R9YD52"/>
<evidence type="ECO:0000313" key="5">
    <source>
        <dbReference type="Proteomes" id="UP000278398"/>
    </source>
</evidence>
<dbReference type="InterPro" id="IPR000182">
    <property type="entry name" value="GNAT_dom"/>
</dbReference>
<dbReference type="Pfam" id="PF00583">
    <property type="entry name" value="Acetyltransf_1"/>
    <property type="match status" value="1"/>
</dbReference>
<keyword evidence="1 4" id="KW-0808">Transferase</keyword>
<gene>
    <name evidence="4" type="ORF">EJC49_18680</name>
</gene>
<dbReference type="PANTHER" id="PTHR10545">
    <property type="entry name" value="DIAMINE N-ACETYLTRANSFERASE"/>
    <property type="match status" value="1"/>
</dbReference>
<dbReference type="Proteomes" id="UP000278398">
    <property type="component" value="Unassembled WGS sequence"/>
</dbReference>
<dbReference type="PANTHER" id="PTHR10545:SF29">
    <property type="entry name" value="GH14572P-RELATED"/>
    <property type="match status" value="1"/>
</dbReference>
<name>A0A3R9YD52_9HYPH</name>
<proteinExistence type="predicted"/>
<dbReference type="CDD" id="cd04301">
    <property type="entry name" value="NAT_SF"/>
    <property type="match status" value="1"/>
</dbReference>
<dbReference type="SUPFAM" id="SSF55729">
    <property type="entry name" value="Acyl-CoA N-acyltransferases (Nat)"/>
    <property type="match status" value="1"/>
</dbReference>
<dbReference type="InterPro" id="IPR051016">
    <property type="entry name" value="Diverse_Substrate_AcTransf"/>
</dbReference>
<evidence type="ECO:0000313" key="4">
    <source>
        <dbReference type="EMBL" id="RST84863.1"/>
    </source>
</evidence>
<dbReference type="EMBL" id="RWKW01000072">
    <property type="protein sequence ID" value="RST84863.1"/>
    <property type="molecule type" value="Genomic_DNA"/>
</dbReference>
<accession>A0A3R9YD52</accession>
<comment type="caution">
    <text evidence="4">The sequence shown here is derived from an EMBL/GenBank/DDBJ whole genome shotgun (WGS) entry which is preliminary data.</text>
</comment>
<dbReference type="RefSeq" id="WP_126701455.1">
    <property type="nucleotide sequence ID" value="NZ_RWKW01000072.1"/>
</dbReference>
<dbReference type="InterPro" id="IPR016181">
    <property type="entry name" value="Acyl_CoA_acyltransferase"/>
</dbReference>
<reference evidence="4 5" key="1">
    <citation type="submission" date="2018-12" db="EMBL/GenBank/DDBJ databases">
        <title>Mesorhizobium carbonis sp. nov., isolated from coal mine water.</title>
        <authorList>
            <person name="Xin W."/>
            <person name="Xu Z."/>
            <person name="Xiang F."/>
            <person name="Zhang J."/>
            <person name="Xi L."/>
            <person name="Liu J."/>
        </authorList>
    </citation>
    <scope>NUCLEOTIDE SEQUENCE [LARGE SCALE GENOMIC DNA]</scope>
    <source>
        <strain evidence="4 5">B2.3</strain>
    </source>
</reference>
<dbReference type="GO" id="GO:0008080">
    <property type="term" value="F:N-acetyltransferase activity"/>
    <property type="evidence" value="ECO:0007669"/>
    <property type="project" value="UniProtKB-ARBA"/>
</dbReference>
<dbReference type="OrthoDB" id="9805924at2"/>
<organism evidence="4 5">
    <name type="scientific">Aquibium carbonis</name>
    <dbReference type="NCBI Taxonomy" id="2495581"/>
    <lineage>
        <taxon>Bacteria</taxon>
        <taxon>Pseudomonadati</taxon>
        <taxon>Pseudomonadota</taxon>
        <taxon>Alphaproteobacteria</taxon>
        <taxon>Hyphomicrobiales</taxon>
        <taxon>Phyllobacteriaceae</taxon>
        <taxon>Aquibium</taxon>
    </lineage>
</organism>
<protein>
    <submittedName>
        <fullName evidence="4">GNAT family N-acetyltransferase</fullName>
    </submittedName>
</protein>
<dbReference type="Gene3D" id="3.40.630.30">
    <property type="match status" value="1"/>
</dbReference>
<keyword evidence="2" id="KW-0012">Acyltransferase</keyword>
<sequence length="177" mass="18884">MTSNCVIRRAVPADRDALCRQVKALATHHGYDPVSITPANVAAHFLAPDLPMVVLVAVAPDGGLAGYAAASPTHESGYASPGFYLSDLHVDETRRRSGIGRALLAAMAAETKRAGREHMWWGVDARNDAAERWYRAIANVRVPSTVFALTLEPFEALAAEGERLLEGKAVPGDPAEA</sequence>
<evidence type="ECO:0000259" key="3">
    <source>
        <dbReference type="PROSITE" id="PS51186"/>
    </source>
</evidence>
<evidence type="ECO:0000256" key="2">
    <source>
        <dbReference type="ARBA" id="ARBA00023315"/>
    </source>
</evidence>
<dbReference type="PROSITE" id="PS51186">
    <property type="entry name" value="GNAT"/>
    <property type="match status" value="1"/>
</dbReference>
<feature type="domain" description="N-acetyltransferase" evidence="3">
    <location>
        <begin position="5"/>
        <end position="171"/>
    </location>
</feature>